<reference evidence="2" key="1">
    <citation type="submission" date="2022-11" db="UniProtKB">
        <authorList>
            <consortium name="WormBaseParasite"/>
        </authorList>
    </citation>
    <scope>IDENTIFICATION</scope>
</reference>
<dbReference type="Proteomes" id="UP000887580">
    <property type="component" value="Unplaced"/>
</dbReference>
<accession>A0AC35EW87</accession>
<evidence type="ECO:0000313" key="1">
    <source>
        <dbReference type="Proteomes" id="UP000887580"/>
    </source>
</evidence>
<evidence type="ECO:0000313" key="2">
    <source>
        <dbReference type="WBParaSite" id="PS1159_v2.g11180.t1"/>
    </source>
</evidence>
<dbReference type="WBParaSite" id="PS1159_v2.g11180.t1">
    <property type="protein sequence ID" value="PS1159_v2.g11180.t1"/>
    <property type="gene ID" value="PS1159_v2.g11180"/>
</dbReference>
<organism evidence="1 2">
    <name type="scientific">Panagrolaimus sp. PS1159</name>
    <dbReference type="NCBI Taxonomy" id="55785"/>
    <lineage>
        <taxon>Eukaryota</taxon>
        <taxon>Metazoa</taxon>
        <taxon>Ecdysozoa</taxon>
        <taxon>Nematoda</taxon>
        <taxon>Chromadorea</taxon>
        <taxon>Rhabditida</taxon>
        <taxon>Tylenchina</taxon>
        <taxon>Panagrolaimomorpha</taxon>
        <taxon>Panagrolaimoidea</taxon>
        <taxon>Panagrolaimidae</taxon>
        <taxon>Panagrolaimus</taxon>
    </lineage>
</organism>
<name>A0AC35EW87_9BILA</name>
<sequence length="139" mass="16376">MSLQARRDDLQCWRALSILAVLLFHIWPEQFPNGYLGVDIFFVLSGYLMACLFTFESKIVLSVIDFYYRRIKRILPIYLFIILITLIILAKQVFPDEYTLIVEDSKWAIGLATNYEDLLKKRGYFDAVSFWLILSLLCF</sequence>
<proteinExistence type="predicted"/>
<protein>
    <submittedName>
        <fullName evidence="2">Acyltransferase 3 domain-containing protein</fullName>
    </submittedName>
</protein>